<feature type="transmembrane region" description="Helical" evidence="2">
    <location>
        <begin position="40"/>
        <end position="60"/>
    </location>
</feature>
<evidence type="ECO:0000313" key="3">
    <source>
        <dbReference type="EMBL" id="TDU91472.1"/>
    </source>
</evidence>
<sequence length="271" mass="28469">MTDELKHKFEQLVADAPPPTGVPSETVFERVRVVKRRRRATAGVLATAAVVAAAIAAGNLTSLNSAPAPATNTPGPTPIVTGPPTIKPSSPITRTTIGGSVNTLPPVQNSADTPSGDPSSPATQPSSPAKTGIAAPPGPYKLIFTFTTSTNGLTGQININASGSVLAPVFEEGGSVTSSKFHDNLLYSEYWWGDGTHVVEDKYGGMFCPQPDQPETMKKVTGQGVRPMTHKYAKAGSYQFAYRVTYCTPSGPVKFARAWDITVFDPASPKP</sequence>
<dbReference type="Proteomes" id="UP000295151">
    <property type="component" value="Unassembled WGS sequence"/>
</dbReference>
<dbReference type="RefSeq" id="WP_133981211.1">
    <property type="nucleotide sequence ID" value="NZ_SOCE01000001.1"/>
</dbReference>
<name>A0A4R7TGP0_9ACTN</name>
<dbReference type="AlphaFoldDB" id="A0A4R7TGP0"/>
<proteinExistence type="predicted"/>
<feature type="region of interest" description="Disordered" evidence="1">
    <location>
        <begin position="62"/>
        <end position="134"/>
    </location>
</feature>
<keyword evidence="2" id="KW-0812">Transmembrane</keyword>
<keyword evidence="2" id="KW-1133">Transmembrane helix</keyword>
<evidence type="ECO:0000256" key="1">
    <source>
        <dbReference type="SAM" id="MobiDB-lite"/>
    </source>
</evidence>
<gene>
    <name evidence="3" type="ORF">EV138_5078</name>
</gene>
<keyword evidence="2" id="KW-0472">Membrane</keyword>
<accession>A0A4R7TGP0</accession>
<feature type="compositionally biased region" description="Low complexity" evidence="1">
    <location>
        <begin position="66"/>
        <end position="84"/>
    </location>
</feature>
<feature type="compositionally biased region" description="Polar residues" evidence="1">
    <location>
        <begin position="87"/>
        <end position="117"/>
    </location>
</feature>
<evidence type="ECO:0000313" key="4">
    <source>
        <dbReference type="Proteomes" id="UP000295151"/>
    </source>
</evidence>
<comment type="caution">
    <text evidence="3">The sequence shown here is derived from an EMBL/GenBank/DDBJ whole genome shotgun (WGS) entry which is preliminary data.</text>
</comment>
<reference evidence="3 4" key="1">
    <citation type="submission" date="2019-03" db="EMBL/GenBank/DDBJ databases">
        <title>Genomic Encyclopedia of Type Strains, Phase III (KMG-III): the genomes of soil and plant-associated and newly described type strains.</title>
        <authorList>
            <person name="Whitman W."/>
        </authorList>
    </citation>
    <scope>NUCLEOTIDE SEQUENCE [LARGE SCALE GENOMIC DNA]</scope>
    <source>
        <strain evidence="3 4">VKM Ac-2575</strain>
    </source>
</reference>
<keyword evidence="4" id="KW-1185">Reference proteome</keyword>
<feature type="compositionally biased region" description="Low complexity" evidence="1">
    <location>
        <begin position="118"/>
        <end position="129"/>
    </location>
</feature>
<dbReference type="EMBL" id="SOCE01000001">
    <property type="protein sequence ID" value="TDU91472.1"/>
    <property type="molecule type" value="Genomic_DNA"/>
</dbReference>
<organism evidence="3 4">
    <name type="scientific">Kribbella voronezhensis</name>
    <dbReference type="NCBI Taxonomy" id="2512212"/>
    <lineage>
        <taxon>Bacteria</taxon>
        <taxon>Bacillati</taxon>
        <taxon>Actinomycetota</taxon>
        <taxon>Actinomycetes</taxon>
        <taxon>Propionibacteriales</taxon>
        <taxon>Kribbellaceae</taxon>
        <taxon>Kribbella</taxon>
    </lineage>
</organism>
<evidence type="ECO:0000256" key="2">
    <source>
        <dbReference type="SAM" id="Phobius"/>
    </source>
</evidence>
<dbReference type="OrthoDB" id="3817723at2"/>
<protein>
    <submittedName>
        <fullName evidence="3">Uncharacterized protein</fullName>
    </submittedName>
</protein>